<feature type="non-terminal residue" evidence="4">
    <location>
        <position position="1"/>
    </location>
</feature>
<evidence type="ECO:0000313" key="4">
    <source>
        <dbReference type="EMBL" id="EMD35540.1"/>
    </source>
</evidence>
<dbReference type="GO" id="GO:0005634">
    <property type="term" value="C:nucleus"/>
    <property type="evidence" value="ECO:0007669"/>
    <property type="project" value="TreeGrafter"/>
</dbReference>
<dbReference type="Proteomes" id="UP000016930">
    <property type="component" value="Unassembled WGS sequence"/>
</dbReference>
<keyword evidence="5" id="KW-1185">Reference proteome</keyword>
<dbReference type="InterPro" id="IPR010487">
    <property type="entry name" value="NGRN/Rrg9"/>
</dbReference>
<comment type="function">
    <text evidence="1">Required for respiratory activity and maintenance and expression of the mitochondrial genome.</text>
</comment>
<evidence type="ECO:0000313" key="5">
    <source>
        <dbReference type="Proteomes" id="UP000016930"/>
    </source>
</evidence>
<accession>M2QTY0</accession>
<dbReference type="EMBL" id="KB445800">
    <property type="protein sequence ID" value="EMD35540.1"/>
    <property type="molecule type" value="Genomic_DNA"/>
</dbReference>
<reference evidence="4 5" key="1">
    <citation type="journal article" date="2012" name="Proc. Natl. Acad. Sci. U.S.A.">
        <title>Comparative genomics of Ceriporiopsis subvermispora and Phanerochaete chrysosporium provide insight into selective ligninolysis.</title>
        <authorList>
            <person name="Fernandez-Fueyo E."/>
            <person name="Ruiz-Duenas F.J."/>
            <person name="Ferreira P."/>
            <person name="Floudas D."/>
            <person name="Hibbett D.S."/>
            <person name="Canessa P."/>
            <person name="Larrondo L.F."/>
            <person name="James T.Y."/>
            <person name="Seelenfreund D."/>
            <person name="Lobos S."/>
            <person name="Polanco R."/>
            <person name="Tello M."/>
            <person name="Honda Y."/>
            <person name="Watanabe T."/>
            <person name="Watanabe T."/>
            <person name="Ryu J.S."/>
            <person name="Kubicek C.P."/>
            <person name="Schmoll M."/>
            <person name="Gaskell J."/>
            <person name="Hammel K.E."/>
            <person name="St John F.J."/>
            <person name="Vanden Wymelenberg A."/>
            <person name="Sabat G."/>
            <person name="Splinter BonDurant S."/>
            <person name="Syed K."/>
            <person name="Yadav J.S."/>
            <person name="Doddapaneni H."/>
            <person name="Subramanian V."/>
            <person name="Lavin J.L."/>
            <person name="Oguiza J.A."/>
            <person name="Perez G."/>
            <person name="Pisabarro A.G."/>
            <person name="Ramirez L."/>
            <person name="Santoyo F."/>
            <person name="Master E."/>
            <person name="Coutinho P.M."/>
            <person name="Henrissat B."/>
            <person name="Lombard V."/>
            <person name="Magnuson J.K."/>
            <person name="Kuees U."/>
            <person name="Hori C."/>
            <person name="Igarashi K."/>
            <person name="Samejima M."/>
            <person name="Held B.W."/>
            <person name="Barry K.W."/>
            <person name="LaButti K.M."/>
            <person name="Lapidus A."/>
            <person name="Lindquist E.A."/>
            <person name="Lucas S.M."/>
            <person name="Riley R."/>
            <person name="Salamov A.A."/>
            <person name="Hoffmeister D."/>
            <person name="Schwenk D."/>
            <person name="Hadar Y."/>
            <person name="Yarden O."/>
            <person name="de Vries R.P."/>
            <person name="Wiebenga A."/>
            <person name="Stenlid J."/>
            <person name="Eastwood D."/>
            <person name="Grigoriev I.V."/>
            <person name="Berka R.M."/>
            <person name="Blanchette R.A."/>
            <person name="Kersten P."/>
            <person name="Martinez A.T."/>
            <person name="Vicuna R."/>
            <person name="Cullen D."/>
        </authorList>
    </citation>
    <scope>NUCLEOTIDE SEQUENCE [LARGE SCALE GENOMIC DNA]</scope>
    <source>
        <strain evidence="4 5">B</strain>
    </source>
</reference>
<proteinExistence type="inferred from homology"/>
<dbReference type="STRING" id="914234.M2QTY0"/>
<feature type="non-terminal residue" evidence="4">
    <location>
        <position position="69"/>
    </location>
</feature>
<dbReference type="PANTHER" id="PTHR13475:SF3">
    <property type="entry name" value="NEUGRIN"/>
    <property type="match status" value="1"/>
</dbReference>
<evidence type="ECO:0000256" key="2">
    <source>
        <dbReference type="ARBA" id="ARBA00010895"/>
    </source>
</evidence>
<evidence type="ECO:0000256" key="1">
    <source>
        <dbReference type="ARBA" id="ARBA00003548"/>
    </source>
</evidence>
<dbReference type="Pfam" id="PF06413">
    <property type="entry name" value="Neugrin"/>
    <property type="match status" value="1"/>
</dbReference>
<dbReference type="AlphaFoldDB" id="M2QTY0"/>
<protein>
    <recommendedName>
        <fullName evidence="3">Required for respiratory growth protein 9, mitochondrial</fullName>
    </recommendedName>
</protein>
<organism evidence="4 5">
    <name type="scientific">Ceriporiopsis subvermispora (strain B)</name>
    <name type="common">White-rot fungus</name>
    <name type="synonym">Gelatoporia subvermispora</name>
    <dbReference type="NCBI Taxonomy" id="914234"/>
    <lineage>
        <taxon>Eukaryota</taxon>
        <taxon>Fungi</taxon>
        <taxon>Dikarya</taxon>
        <taxon>Basidiomycota</taxon>
        <taxon>Agaricomycotina</taxon>
        <taxon>Agaricomycetes</taxon>
        <taxon>Polyporales</taxon>
        <taxon>Gelatoporiaceae</taxon>
        <taxon>Gelatoporia</taxon>
    </lineage>
</organism>
<dbReference type="OrthoDB" id="5578174at2759"/>
<gene>
    <name evidence="4" type="ORF">CERSUDRAFT_37972</name>
</gene>
<evidence type="ECO:0000256" key="3">
    <source>
        <dbReference type="ARBA" id="ARBA00013566"/>
    </source>
</evidence>
<sequence>AHRETIKKDFPEGWAPPRKLSREAMEGLRQMHKMDPEIYTTPVLAAKFRISPEAVRRVLKSKWQPSSEQ</sequence>
<dbReference type="PANTHER" id="PTHR13475">
    <property type="entry name" value="NEUGRIN"/>
    <property type="match status" value="1"/>
</dbReference>
<dbReference type="HOGENOM" id="CLU_2729130_0_0_1"/>
<name>M2QTY0_CERS8</name>
<comment type="similarity">
    <text evidence="2">Belongs to the RRG9 family.</text>
</comment>